<reference evidence="2 3" key="1">
    <citation type="submission" date="2020-02" db="EMBL/GenBank/DDBJ databases">
        <authorList>
            <person name="Ma Q."/>
            <person name="Huang Y."/>
            <person name="Song X."/>
            <person name="Pei D."/>
        </authorList>
    </citation>
    <scope>NUCLEOTIDE SEQUENCE [LARGE SCALE GENOMIC DNA]</scope>
    <source>
        <strain evidence="2">Sxm20200214</strain>
        <tissue evidence="2">Leaf</tissue>
    </source>
</reference>
<protein>
    <recommendedName>
        <fullName evidence="4">Transmembrane protein</fullName>
    </recommendedName>
</protein>
<name>A0A8X8B2E0_BRACI</name>
<gene>
    <name evidence="2" type="ORF">Bca52824_014507</name>
</gene>
<evidence type="ECO:0008006" key="4">
    <source>
        <dbReference type="Google" id="ProtNLM"/>
    </source>
</evidence>
<dbReference type="AlphaFoldDB" id="A0A8X8B2E0"/>
<evidence type="ECO:0000256" key="1">
    <source>
        <dbReference type="SAM" id="Phobius"/>
    </source>
</evidence>
<keyword evidence="3" id="KW-1185">Reference proteome</keyword>
<proteinExistence type="predicted"/>
<evidence type="ECO:0000313" key="2">
    <source>
        <dbReference type="EMBL" id="KAG2321294.1"/>
    </source>
</evidence>
<dbReference type="EMBL" id="JAAMPC010000003">
    <property type="protein sequence ID" value="KAG2321294.1"/>
    <property type="molecule type" value="Genomic_DNA"/>
</dbReference>
<dbReference type="OrthoDB" id="1109884at2759"/>
<sequence>MVDVAIKDIKREEEDKSINIFRAGVGSHGVTGGRGGGKKASPKRNAAMDHRPQLFFSATSVLFTTFIVLSLTSFHMSI</sequence>
<feature type="transmembrane region" description="Helical" evidence="1">
    <location>
        <begin position="54"/>
        <end position="76"/>
    </location>
</feature>
<organism evidence="2 3">
    <name type="scientific">Brassica carinata</name>
    <name type="common">Ethiopian mustard</name>
    <name type="synonym">Abyssinian cabbage</name>
    <dbReference type="NCBI Taxonomy" id="52824"/>
    <lineage>
        <taxon>Eukaryota</taxon>
        <taxon>Viridiplantae</taxon>
        <taxon>Streptophyta</taxon>
        <taxon>Embryophyta</taxon>
        <taxon>Tracheophyta</taxon>
        <taxon>Spermatophyta</taxon>
        <taxon>Magnoliopsida</taxon>
        <taxon>eudicotyledons</taxon>
        <taxon>Gunneridae</taxon>
        <taxon>Pentapetalae</taxon>
        <taxon>rosids</taxon>
        <taxon>malvids</taxon>
        <taxon>Brassicales</taxon>
        <taxon>Brassicaceae</taxon>
        <taxon>Brassiceae</taxon>
        <taxon>Brassica</taxon>
    </lineage>
</organism>
<accession>A0A8X8B2E0</accession>
<keyword evidence="1" id="KW-0472">Membrane</keyword>
<dbReference type="Proteomes" id="UP000886595">
    <property type="component" value="Unassembled WGS sequence"/>
</dbReference>
<keyword evidence="1" id="KW-1133">Transmembrane helix</keyword>
<evidence type="ECO:0000313" key="3">
    <source>
        <dbReference type="Proteomes" id="UP000886595"/>
    </source>
</evidence>
<comment type="caution">
    <text evidence="2">The sequence shown here is derived from an EMBL/GenBank/DDBJ whole genome shotgun (WGS) entry which is preliminary data.</text>
</comment>
<keyword evidence="1" id="KW-0812">Transmembrane</keyword>